<keyword evidence="4" id="KW-0521">NADP</keyword>
<gene>
    <name evidence="6" type="ORF">WICMUC_002075</name>
</gene>
<keyword evidence="5" id="KW-0560">Oxidoreductase</keyword>
<dbReference type="PANTHER" id="PTHR23023">
    <property type="entry name" value="DIMETHYLANILINE MONOOXYGENASE"/>
    <property type="match status" value="1"/>
</dbReference>
<name>A0A9P8TF24_9ASCO</name>
<evidence type="ECO:0000313" key="7">
    <source>
        <dbReference type="Proteomes" id="UP000769528"/>
    </source>
</evidence>
<dbReference type="OrthoDB" id="66881at2759"/>
<keyword evidence="7" id="KW-1185">Reference proteome</keyword>
<evidence type="ECO:0000256" key="1">
    <source>
        <dbReference type="ARBA" id="ARBA00009183"/>
    </source>
</evidence>
<protein>
    <recommendedName>
        <fullName evidence="8">Flavin-containing monooxygenase</fullName>
    </recommendedName>
</protein>
<evidence type="ECO:0008006" key="8">
    <source>
        <dbReference type="Google" id="ProtNLM"/>
    </source>
</evidence>
<dbReference type="InterPro" id="IPR020946">
    <property type="entry name" value="Flavin_mOase-like"/>
</dbReference>
<evidence type="ECO:0000256" key="2">
    <source>
        <dbReference type="ARBA" id="ARBA00022630"/>
    </source>
</evidence>
<reference evidence="6" key="1">
    <citation type="journal article" date="2021" name="Open Biol.">
        <title>Shared evolutionary footprints suggest mitochondrial oxidative damage underlies multiple complex I losses in fungi.</title>
        <authorList>
            <person name="Schikora-Tamarit M.A."/>
            <person name="Marcet-Houben M."/>
            <person name="Nosek J."/>
            <person name="Gabaldon T."/>
        </authorList>
    </citation>
    <scope>NUCLEOTIDE SEQUENCE</scope>
    <source>
        <strain evidence="6">CBS6341</strain>
    </source>
</reference>
<comment type="caution">
    <text evidence="6">The sequence shown here is derived from an EMBL/GenBank/DDBJ whole genome shotgun (WGS) entry which is preliminary data.</text>
</comment>
<sequence>MTGDFNIKRVAIIGAGYSGLQTLADLIHTSSNGESTINTGKLPSEPAFPYIKVFEQSPDLGGAWRYTAETDPHFPSKESLEDEYWEPSILENEKLKDGKTHNWKHNAMYDNLYTNISYNFMTPSTLPIKKYPNRIFDPFLTHREVLKILHDLADHHDLRKYIQFNSDIKNVLKTEEGKYQLTIERTNTNGEITIEIETFDSLVIATGRFKYPHIPQIHNLAEFNAQNPGVISHSKSFRKSEDFKDKKVLIVGSSVSSIGLLEYLRPIAKELHLSRRTFINDPESSVYSWYVKEFNSGKIVQHDQIVDFDLATNEVIFKNLERAGGFDHIFLATGYHIHFPFLPKDNDNLAKISKSSGDQRGRIENLFHYVFSIGEPTIAHVGFTSSGFFVHLSEAQGVSIAGVWSNAKKLPSLEAQRQWHADRIAQKAKSRTTHQYEPEEAVAEIEYLTGELGVKNRGPKITSRLNTALFEREKERLGVIYEKFASGEFDESYILKTDTSGLPLPTLN</sequence>
<organism evidence="6 7">
    <name type="scientific">Wickerhamomyces mucosus</name>
    <dbReference type="NCBI Taxonomy" id="1378264"/>
    <lineage>
        <taxon>Eukaryota</taxon>
        <taxon>Fungi</taxon>
        <taxon>Dikarya</taxon>
        <taxon>Ascomycota</taxon>
        <taxon>Saccharomycotina</taxon>
        <taxon>Saccharomycetes</taxon>
        <taxon>Phaffomycetales</taxon>
        <taxon>Wickerhamomycetaceae</taxon>
        <taxon>Wickerhamomyces</taxon>
    </lineage>
</organism>
<dbReference type="Pfam" id="PF00743">
    <property type="entry name" value="FMO-like"/>
    <property type="match status" value="2"/>
</dbReference>
<dbReference type="InterPro" id="IPR000960">
    <property type="entry name" value="Flavin_mOase"/>
</dbReference>
<dbReference type="InterPro" id="IPR036188">
    <property type="entry name" value="FAD/NAD-bd_sf"/>
</dbReference>
<dbReference type="Gene3D" id="3.50.50.60">
    <property type="entry name" value="FAD/NAD(P)-binding domain"/>
    <property type="match status" value="2"/>
</dbReference>
<dbReference type="EMBL" id="JAEUBF010000637">
    <property type="protein sequence ID" value="KAH3676444.1"/>
    <property type="molecule type" value="Genomic_DNA"/>
</dbReference>
<dbReference type="GO" id="GO:0004499">
    <property type="term" value="F:N,N-dimethylaniline monooxygenase activity"/>
    <property type="evidence" value="ECO:0007669"/>
    <property type="project" value="InterPro"/>
</dbReference>
<dbReference type="InterPro" id="IPR050346">
    <property type="entry name" value="FMO-like"/>
</dbReference>
<evidence type="ECO:0000313" key="6">
    <source>
        <dbReference type="EMBL" id="KAH3676444.1"/>
    </source>
</evidence>
<dbReference type="PIRSF" id="PIRSF000332">
    <property type="entry name" value="FMO"/>
    <property type="match status" value="1"/>
</dbReference>
<reference evidence="6" key="2">
    <citation type="submission" date="2021-01" db="EMBL/GenBank/DDBJ databases">
        <authorList>
            <person name="Schikora-Tamarit M.A."/>
        </authorList>
    </citation>
    <scope>NUCLEOTIDE SEQUENCE</scope>
    <source>
        <strain evidence="6">CBS6341</strain>
    </source>
</reference>
<dbReference type="Proteomes" id="UP000769528">
    <property type="component" value="Unassembled WGS sequence"/>
</dbReference>
<accession>A0A9P8TF24</accession>
<dbReference type="SUPFAM" id="SSF51905">
    <property type="entry name" value="FAD/NAD(P)-binding domain"/>
    <property type="match status" value="1"/>
</dbReference>
<dbReference type="GO" id="GO:0050661">
    <property type="term" value="F:NADP binding"/>
    <property type="evidence" value="ECO:0007669"/>
    <property type="project" value="InterPro"/>
</dbReference>
<keyword evidence="2" id="KW-0285">Flavoprotein</keyword>
<dbReference type="AlphaFoldDB" id="A0A9P8TF24"/>
<keyword evidence="3" id="KW-0274">FAD</keyword>
<evidence type="ECO:0000256" key="4">
    <source>
        <dbReference type="ARBA" id="ARBA00022857"/>
    </source>
</evidence>
<dbReference type="GO" id="GO:0050660">
    <property type="term" value="F:flavin adenine dinucleotide binding"/>
    <property type="evidence" value="ECO:0007669"/>
    <property type="project" value="InterPro"/>
</dbReference>
<proteinExistence type="inferred from homology"/>
<evidence type="ECO:0000256" key="3">
    <source>
        <dbReference type="ARBA" id="ARBA00022827"/>
    </source>
</evidence>
<comment type="similarity">
    <text evidence="1">Belongs to the FMO family.</text>
</comment>
<evidence type="ECO:0000256" key="5">
    <source>
        <dbReference type="ARBA" id="ARBA00023002"/>
    </source>
</evidence>